<evidence type="ECO:0000313" key="2">
    <source>
        <dbReference type="Proteomes" id="UP000242814"/>
    </source>
</evidence>
<accession>A0A1D2J6B2</accession>
<sequence>MRSISIIKYRVRNATIEDGYQSRAAQQIESPSIIFEPKLNSRRSGILFHRQGTSAPGQFISHLIRNLLEDASKLIRSSTAAFFNGK</sequence>
<dbReference type="AlphaFoldDB" id="A0A1D2J6B2"/>
<dbReference type="VEuPathDB" id="FungiDB:PABG_11621"/>
<reference evidence="1 2" key="1">
    <citation type="submission" date="2016-06" db="EMBL/GenBank/DDBJ databases">
        <authorList>
            <person name="Kjaerup R.B."/>
            <person name="Dalgaard T.S."/>
            <person name="Juul-Madsen H.R."/>
        </authorList>
    </citation>
    <scope>NUCLEOTIDE SEQUENCE [LARGE SCALE GENOMIC DNA]</scope>
    <source>
        <strain evidence="1 2">Pb300</strain>
    </source>
</reference>
<proteinExistence type="predicted"/>
<gene>
    <name evidence="1" type="ORF">ACO22_06860</name>
</gene>
<protein>
    <submittedName>
        <fullName evidence="1">Uncharacterized protein</fullName>
    </submittedName>
</protein>
<organism evidence="1 2">
    <name type="scientific">Paracoccidioides brasiliensis</name>
    <dbReference type="NCBI Taxonomy" id="121759"/>
    <lineage>
        <taxon>Eukaryota</taxon>
        <taxon>Fungi</taxon>
        <taxon>Dikarya</taxon>
        <taxon>Ascomycota</taxon>
        <taxon>Pezizomycotina</taxon>
        <taxon>Eurotiomycetes</taxon>
        <taxon>Eurotiomycetidae</taxon>
        <taxon>Onygenales</taxon>
        <taxon>Ajellomycetaceae</taxon>
        <taxon>Paracoccidioides</taxon>
    </lineage>
</organism>
<comment type="caution">
    <text evidence="1">The sequence shown here is derived from an EMBL/GenBank/DDBJ whole genome shotgun (WGS) entry which is preliminary data.</text>
</comment>
<dbReference type="EMBL" id="LZYO01000413">
    <property type="protein sequence ID" value="ODH13833.1"/>
    <property type="molecule type" value="Genomic_DNA"/>
</dbReference>
<dbReference type="Proteomes" id="UP000242814">
    <property type="component" value="Unassembled WGS sequence"/>
</dbReference>
<evidence type="ECO:0000313" key="1">
    <source>
        <dbReference type="EMBL" id="ODH13833.1"/>
    </source>
</evidence>
<name>A0A1D2J6B2_PARBR</name>